<dbReference type="Proteomes" id="UP000670092">
    <property type="component" value="Unassembled WGS sequence"/>
</dbReference>
<dbReference type="OrthoDB" id="1058301at2759"/>
<reference evidence="2 3" key="1">
    <citation type="submission" date="2021-01" db="EMBL/GenBank/DDBJ databases">
        <title>Chromosome-level genome assembly of a human fungal pathogen reveals clustering of transcriptionally co-regulated genes.</title>
        <authorList>
            <person name="Voorhies M."/>
            <person name="Cohen S."/>
            <person name="Shea T.P."/>
            <person name="Petrus S."/>
            <person name="Munoz J.F."/>
            <person name="Poplawski S."/>
            <person name="Goldman W.E."/>
            <person name="Michael T."/>
            <person name="Cuomo C.A."/>
            <person name="Sil A."/>
            <person name="Beyhan S."/>
        </authorList>
    </citation>
    <scope>NUCLEOTIDE SEQUENCE [LARGE SCALE GENOMIC DNA]</scope>
    <source>
        <strain evidence="2 3">G184AR</strain>
    </source>
</reference>
<dbReference type="Gene3D" id="3.20.20.190">
    <property type="entry name" value="Phosphatidylinositol (PI) phosphodiesterase"/>
    <property type="match status" value="1"/>
</dbReference>
<sequence length="368" mass="41463">MDTTESPLLENFITTPKHSLEADRPISPSSNSLEPIVFFPKARWPDPNRNAVARMNPITIAHRGAKAKFPENTMGAFIHAIDVGAQVIETDLHLSRDGEIVLSHDATLQRCFGVKKRIIDCDWQYLSTLRTTGEPVEFMPRLVDVLRYVSAAPERKDVWILLDIKRDNHPETIMDTLADLLRSTPSEHKPWNERIILGCWTTKYLSLAHRLFPAYPVSLISFSLAFARQFLKVPHIIFNMNMHALMGPGGAQFLADAREAGQQVFAWTVNREEFMRLCIRRGLDGVVTDEVELCRRTCDGGKDGPCRLLENGGDDDGDDGLTVLQRAGVLVRAVLLYAVGSLFTAVYRVDLDHFIYGLYHDGNGKEYK</sequence>
<name>A0A8H7YP50_AJECA</name>
<protein>
    <submittedName>
        <fullName evidence="2">Glycerophosphoryl diester phosphodiesterase</fullName>
    </submittedName>
</protein>
<accession>A0A8H7YP50</accession>
<gene>
    <name evidence="2" type="ORF">I7I52_04280</name>
</gene>
<organism evidence="2 3">
    <name type="scientific">Ajellomyces capsulatus</name>
    <name type="common">Darling's disease fungus</name>
    <name type="synonym">Histoplasma capsulatum</name>
    <dbReference type="NCBI Taxonomy" id="5037"/>
    <lineage>
        <taxon>Eukaryota</taxon>
        <taxon>Fungi</taxon>
        <taxon>Dikarya</taxon>
        <taxon>Ascomycota</taxon>
        <taxon>Pezizomycotina</taxon>
        <taxon>Eurotiomycetes</taxon>
        <taxon>Eurotiomycetidae</taxon>
        <taxon>Onygenales</taxon>
        <taxon>Ajellomycetaceae</taxon>
        <taxon>Histoplasma</taxon>
    </lineage>
</organism>
<feature type="domain" description="GP-PDE" evidence="1">
    <location>
        <begin position="57"/>
        <end position="298"/>
    </location>
</feature>
<evidence type="ECO:0000259" key="1">
    <source>
        <dbReference type="PROSITE" id="PS51704"/>
    </source>
</evidence>
<dbReference type="PROSITE" id="PS51704">
    <property type="entry name" value="GP_PDE"/>
    <property type="match status" value="1"/>
</dbReference>
<dbReference type="InterPro" id="IPR017946">
    <property type="entry name" value="PLC-like_Pdiesterase_TIM-brl"/>
</dbReference>
<dbReference type="GO" id="GO:0006629">
    <property type="term" value="P:lipid metabolic process"/>
    <property type="evidence" value="ECO:0007669"/>
    <property type="project" value="InterPro"/>
</dbReference>
<dbReference type="Pfam" id="PF03009">
    <property type="entry name" value="GDPD"/>
    <property type="match status" value="1"/>
</dbReference>
<evidence type="ECO:0000313" key="3">
    <source>
        <dbReference type="Proteomes" id="UP000670092"/>
    </source>
</evidence>
<dbReference type="CDD" id="cd08570">
    <property type="entry name" value="GDPD_YPL206cp_fungi"/>
    <property type="match status" value="1"/>
</dbReference>
<evidence type="ECO:0000313" key="2">
    <source>
        <dbReference type="EMBL" id="KAG5293084.1"/>
    </source>
</evidence>
<dbReference type="InterPro" id="IPR030395">
    <property type="entry name" value="GP_PDE_dom"/>
</dbReference>
<dbReference type="AlphaFoldDB" id="A0A8H7YP50"/>
<dbReference type="VEuPathDB" id="FungiDB:I7I52_04280"/>
<dbReference type="PANTHER" id="PTHR43805">
    <property type="entry name" value="GLYCEROPHOSPHORYL DIESTER PHOSPHODIESTERASE"/>
    <property type="match status" value="1"/>
</dbReference>
<dbReference type="PANTHER" id="PTHR43805:SF1">
    <property type="entry name" value="GP-PDE DOMAIN-CONTAINING PROTEIN"/>
    <property type="match status" value="1"/>
</dbReference>
<dbReference type="EMBL" id="JAEVHI010000004">
    <property type="protein sequence ID" value="KAG5293084.1"/>
    <property type="molecule type" value="Genomic_DNA"/>
</dbReference>
<dbReference type="SUPFAM" id="SSF51695">
    <property type="entry name" value="PLC-like phosphodiesterases"/>
    <property type="match status" value="1"/>
</dbReference>
<dbReference type="GO" id="GO:0008081">
    <property type="term" value="F:phosphoric diester hydrolase activity"/>
    <property type="evidence" value="ECO:0007669"/>
    <property type="project" value="InterPro"/>
</dbReference>
<comment type="caution">
    <text evidence="2">The sequence shown here is derived from an EMBL/GenBank/DDBJ whole genome shotgun (WGS) entry which is preliminary data.</text>
</comment>
<proteinExistence type="predicted"/>